<evidence type="ECO:0000256" key="3">
    <source>
        <dbReference type="ARBA" id="ARBA00010358"/>
    </source>
</evidence>
<dbReference type="SUPFAM" id="SSF158855">
    <property type="entry name" value="Lipase chaperone-like"/>
    <property type="match status" value="1"/>
</dbReference>
<comment type="function">
    <text evidence="1">May be involved in the folding of the extracellular lipase during its passage through the periplasm.</text>
</comment>
<keyword evidence="7" id="KW-0812">Transmembrane</keyword>
<proteinExistence type="inferred from homology"/>
<evidence type="ECO:0000256" key="14">
    <source>
        <dbReference type="ARBA" id="ARBA00031542"/>
    </source>
</evidence>
<evidence type="ECO:0000256" key="5">
    <source>
        <dbReference type="ARBA" id="ARBA00022475"/>
    </source>
</evidence>
<dbReference type="EMBL" id="LT960611">
    <property type="protein sequence ID" value="SON48304.1"/>
    <property type="molecule type" value="Genomic_DNA"/>
</dbReference>
<comment type="subcellular location">
    <subcellularLocation>
        <location evidence="2">Cell inner membrane</location>
        <topology evidence="2">Single-pass membrane protein</topology>
        <orientation evidence="2">Periplasmic side</orientation>
    </subcellularLocation>
</comment>
<dbReference type="GO" id="GO:0005886">
    <property type="term" value="C:plasma membrane"/>
    <property type="evidence" value="ECO:0007669"/>
    <property type="project" value="UniProtKB-SubCell"/>
</dbReference>
<keyword evidence="8" id="KW-0442">Lipid degradation</keyword>
<dbReference type="KEGG" id="vta:A0325"/>
<evidence type="ECO:0000256" key="1">
    <source>
        <dbReference type="ARBA" id="ARBA00003280"/>
    </source>
</evidence>
<dbReference type="OrthoDB" id="5812603at2"/>
<evidence type="ECO:0000256" key="8">
    <source>
        <dbReference type="ARBA" id="ARBA00022963"/>
    </source>
</evidence>
<comment type="similarity">
    <text evidence="3">Belongs to the lipase chaperone family.</text>
</comment>
<dbReference type="Proteomes" id="UP000235828">
    <property type="component" value="Chromosome A"/>
</dbReference>
<dbReference type="GO" id="GO:0016042">
    <property type="term" value="P:lipid catabolic process"/>
    <property type="evidence" value="ECO:0007669"/>
    <property type="project" value="UniProtKB-KW"/>
</dbReference>
<evidence type="ECO:0000256" key="9">
    <source>
        <dbReference type="ARBA" id="ARBA00022989"/>
    </source>
</evidence>
<evidence type="ECO:0000256" key="11">
    <source>
        <dbReference type="ARBA" id="ARBA00023136"/>
    </source>
</evidence>
<feature type="chain" id="PRO_5014757366" description="Lipase chaperone" evidence="16">
    <location>
        <begin position="18"/>
        <end position="296"/>
    </location>
</feature>
<keyword evidence="5" id="KW-1003">Cell membrane</keyword>
<accession>A0A2N8Z8R5</accession>
<organism evidence="17 18">
    <name type="scientific">Vibrio tapetis subsp. tapetis</name>
    <dbReference type="NCBI Taxonomy" id="1671868"/>
    <lineage>
        <taxon>Bacteria</taxon>
        <taxon>Pseudomonadati</taxon>
        <taxon>Pseudomonadota</taxon>
        <taxon>Gammaproteobacteria</taxon>
        <taxon>Vibrionales</taxon>
        <taxon>Vibrionaceae</taxon>
        <taxon>Vibrio</taxon>
    </lineage>
</organism>
<dbReference type="Pfam" id="PF03280">
    <property type="entry name" value="Lipase_chap"/>
    <property type="match status" value="1"/>
</dbReference>
<evidence type="ECO:0000256" key="7">
    <source>
        <dbReference type="ARBA" id="ARBA00022692"/>
    </source>
</evidence>
<keyword evidence="10" id="KW-0443">Lipid metabolism</keyword>
<keyword evidence="12" id="KW-0143">Chaperone</keyword>
<evidence type="ECO:0000313" key="17">
    <source>
        <dbReference type="EMBL" id="SON48304.1"/>
    </source>
</evidence>
<evidence type="ECO:0000256" key="10">
    <source>
        <dbReference type="ARBA" id="ARBA00023098"/>
    </source>
</evidence>
<evidence type="ECO:0000256" key="16">
    <source>
        <dbReference type="SAM" id="SignalP"/>
    </source>
</evidence>
<evidence type="ECO:0000256" key="6">
    <source>
        <dbReference type="ARBA" id="ARBA00022519"/>
    </source>
</evidence>
<reference evidence="17 18" key="1">
    <citation type="submission" date="2017-10" db="EMBL/GenBank/DDBJ databases">
        <authorList>
            <person name="Banno H."/>
            <person name="Chua N.-H."/>
        </authorList>
    </citation>
    <scope>NUCLEOTIDE SEQUENCE [LARGE SCALE GENOMIC DNA]</scope>
    <source>
        <strain evidence="17">Vibrio tapetis CECT4600</strain>
    </source>
</reference>
<keyword evidence="6" id="KW-0997">Cell inner membrane</keyword>
<keyword evidence="9" id="KW-1133">Transmembrane helix</keyword>
<dbReference type="GO" id="GO:0006457">
    <property type="term" value="P:protein folding"/>
    <property type="evidence" value="ECO:0007669"/>
    <property type="project" value="InterPro"/>
</dbReference>
<dbReference type="GO" id="GO:0051082">
    <property type="term" value="F:unfolded protein binding"/>
    <property type="evidence" value="ECO:0007669"/>
    <property type="project" value="InterPro"/>
</dbReference>
<evidence type="ECO:0000256" key="15">
    <source>
        <dbReference type="ARBA" id="ARBA00033028"/>
    </source>
</evidence>
<evidence type="ECO:0000256" key="12">
    <source>
        <dbReference type="ARBA" id="ARBA00023186"/>
    </source>
</evidence>
<evidence type="ECO:0000256" key="2">
    <source>
        <dbReference type="ARBA" id="ARBA00004383"/>
    </source>
</evidence>
<evidence type="ECO:0000256" key="4">
    <source>
        <dbReference type="ARBA" id="ARBA00019692"/>
    </source>
</evidence>
<sequence>MKKTTLTLMIASGSLGAVFYFSPTNESTLTEINSIQSANTVQVESQKDTEIDVSSTKDAMEYFMSGIAETDLKSMENKVVHFSEHQGNSIIDKALFAKYLDYKSALEDIDLSSNMTDLSLLNLQEIHQALFALQERFFSKEEQQLLFEHDNRMRELALQKLQLKENSLDRDDYQQKLQNELELQPDYVQKSHKNQVLLTQLSQANSLNSQDKYLNRAELVGEEAAQRLDVLDRQRERFSETIDAYISLRNDIFNDVTLSRDEQLASISELRSNTFPPEQLKRIQAIERINDNSKSP</sequence>
<keyword evidence="11" id="KW-0472">Membrane</keyword>
<protein>
    <recommendedName>
        <fullName evidence="4">Lipase chaperone</fullName>
    </recommendedName>
    <alternativeName>
        <fullName evidence="15">Lipase foldase</fullName>
    </alternativeName>
    <alternativeName>
        <fullName evidence="13">Lipase helper protein</fullName>
    </alternativeName>
    <alternativeName>
        <fullName evidence="14">Lipase modulator</fullName>
    </alternativeName>
</protein>
<name>A0A2N8Z8R5_9VIBR</name>
<dbReference type="InterPro" id="IPR004961">
    <property type="entry name" value="Lipase_chaperone"/>
</dbReference>
<keyword evidence="16" id="KW-0732">Signal</keyword>
<dbReference type="AlphaFoldDB" id="A0A2N8Z8R5"/>
<evidence type="ECO:0000313" key="18">
    <source>
        <dbReference type="Proteomes" id="UP000235828"/>
    </source>
</evidence>
<gene>
    <name evidence="17" type="ORF">VTAP4600_A0325</name>
</gene>
<feature type="signal peptide" evidence="16">
    <location>
        <begin position="1"/>
        <end position="17"/>
    </location>
</feature>
<keyword evidence="18" id="KW-1185">Reference proteome</keyword>
<evidence type="ECO:0000256" key="13">
    <source>
        <dbReference type="ARBA" id="ARBA00030948"/>
    </source>
</evidence>
<dbReference type="RefSeq" id="WP_102521202.1">
    <property type="nucleotide sequence ID" value="NZ_LT960611.1"/>
</dbReference>